<protein>
    <submittedName>
        <fullName evidence="1">Uncharacterized protein</fullName>
    </submittedName>
</protein>
<name>A0ACC1PS38_9APHY</name>
<reference evidence="1" key="1">
    <citation type="submission" date="2022-08" db="EMBL/GenBank/DDBJ databases">
        <title>Genome Sequence of Pycnoporus sanguineus.</title>
        <authorList>
            <person name="Buettner E."/>
        </authorList>
    </citation>
    <scope>NUCLEOTIDE SEQUENCE</scope>
    <source>
        <strain evidence="1">CG-C14</strain>
    </source>
</reference>
<organism evidence="1 2">
    <name type="scientific">Trametes sanguinea</name>
    <dbReference type="NCBI Taxonomy" id="158606"/>
    <lineage>
        <taxon>Eukaryota</taxon>
        <taxon>Fungi</taxon>
        <taxon>Dikarya</taxon>
        <taxon>Basidiomycota</taxon>
        <taxon>Agaricomycotina</taxon>
        <taxon>Agaricomycetes</taxon>
        <taxon>Polyporales</taxon>
        <taxon>Polyporaceae</taxon>
        <taxon>Trametes</taxon>
    </lineage>
</organism>
<gene>
    <name evidence="1" type="ORF">NUW54_g6480</name>
</gene>
<dbReference type="Proteomes" id="UP001144978">
    <property type="component" value="Unassembled WGS sequence"/>
</dbReference>
<accession>A0ACC1PS38</accession>
<keyword evidence="2" id="KW-1185">Reference proteome</keyword>
<dbReference type="EMBL" id="JANSHE010001731">
    <property type="protein sequence ID" value="KAJ3001355.1"/>
    <property type="molecule type" value="Genomic_DNA"/>
</dbReference>
<evidence type="ECO:0000313" key="1">
    <source>
        <dbReference type="EMBL" id="KAJ3001355.1"/>
    </source>
</evidence>
<evidence type="ECO:0000313" key="2">
    <source>
        <dbReference type="Proteomes" id="UP001144978"/>
    </source>
</evidence>
<comment type="caution">
    <text evidence="1">The sequence shown here is derived from an EMBL/GenBank/DDBJ whole genome shotgun (WGS) entry which is preliminary data.</text>
</comment>
<proteinExistence type="predicted"/>
<sequence length="85" mass="9212">MPLPTRKVGNSEVTAIGYGAMGIAAFYGKPMPDEERFKVLDAVYENGCTFWDTADRYADSEDLIGKCQVLASEELADVPPSYSAA</sequence>